<dbReference type="AlphaFoldDB" id="A0A8E2JAW7"/>
<evidence type="ECO:0000313" key="4">
    <source>
        <dbReference type="Proteomes" id="UP000250266"/>
    </source>
</evidence>
<dbReference type="Pfam" id="PF14479">
    <property type="entry name" value="HeLo"/>
    <property type="match status" value="1"/>
</dbReference>
<dbReference type="OrthoDB" id="1911848at2759"/>
<dbReference type="Proteomes" id="UP000250266">
    <property type="component" value="Unassembled WGS sequence"/>
</dbReference>
<feature type="domain" description="Prion-inhibition and propagation HeLo" evidence="2">
    <location>
        <begin position="16"/>
        <end position="149"/>
    </location>
</feature>
<name>A0A8E2JAW7_9PEZI</name>
<dbReference type="PANTHER" id="PTHR37542:SF3">
    <property type="entry name" value="PRION-INHIBITION AND PROPAGATION HELO DOMAIN-CONTAINING PROTEIN"/>
    <property type="match status" value="1"/>
</dbReference>
<sequence length="458" mass="52306">MDPGTCGVVIAWCKFRDAVRDRLDRIQALFLDVKQLQDRYGVVEQPNSDPTPDKVKENLSTWALSLLSNGIGIEEPNQSSDEEGGEHEDPDHKQRSVLRRGIHRRTRWAIRDKDRLKELIALFQAHTNELNQLLTESQYQLFNQDLSRVNMIIIGKLEDDRSLDMVGKALAGGVYFRDVTTLAENKAIATRSEPFESRTPRKLFLEDLNIPEGASTRFRFVATRKSGCNDQYLFEKKPFDKDIFQTDRDTLESRMKRLAALLSSGRSIRSLVAVGYNLDSTSYCCDNILLLDPEDILSATIVGFEYSRQETELQSIDNAKDARNLEHAIYRHPNCQGEAATGYKIHYDIYSFGLVLAKISWWISIKNAMLAAIPTVAPPVKILLKMTTSHRPEAKELQRRVLLLVDGDMSFRARTVYRDVVRWCLGFADKANTKEEEWHPALEFNDRVVVPLESLVRA</sequence>
<accession>A0A8E2JAW7</accession>
<dbReference type="InterPro" id="IPR029498">
    <property type="entry name" value="HeLo_dom"/>
</dbReference>
<organism evidence="3 4">
    <name type="scientific">Lepidopterella palustris CBS 459.81</name>
    <dbReference type="NCBI Taxonomy" id="1314670"/>
    <lineage>
        <taxon>Eukaryota</taxon>
        <taxon>Fungi</taxon>
        <taxon>Dikarya</taxon>
        <taxon>Ascomycota</taxon>
        <taxon>Pezizomycotina</taxon>
        <taxon>Dothideomycetes</taxon>
        <taxon>Pleosporomycetidae</taxon>
        <taxon>Mytilinidiales</taxon>
        <taxon>Argynnaceae</taxon>
        <taxon>Lepidopterella</taxon>
    </lineage>
</organism>
<dbReference type="InterPro" id="IPR038305">
    <property type="entry name" value="HeLo_sf"/>
</dbReference>
<reference evidence="3 4" key="1">
    <citation type="journal article" date="2016" name="Nat. Commun.">
        <title>Ectomycorrhizal ecology is imprinted in the genome of the dominant symbiotic fungus Cenococcum geophilum.</title>
        <authorList>
            <consortium name="DOE Joint Genome Institute"/>
            <person name="Peter M."/>
            <person name="Kohler A."/>
            <person name="Ohm R.A."/>
            <person name="Kuo A."/>
            <person name="Krutzmann J."/>
            <person name="Morin E."/>
            <person name="Arend M."/>
            <person name="Barry K.W."/>
            <person name="Binder M."/>
            <person name="Choi C."/>
            <person name="Clum A."/>
            <person name="Copeland A."/>
            <person name="Grisel N."/>
            <person name="Haridas S."/>
            <person name="Kipfer T."/>
            <person name="LaButti K."/>
            <person name="Lindquist E."/>
            <person name="Lipzen A."/>
            <person name="Maire R."/>
            <person name="Meier B."/>
            <person name="Mihaltcheva S."/>
            <person name="Molinier V."/>
            <person name="Murat C."/>
            <person name="Poggeler S."/>
            <person name="Quandt C.A."/>
            <person name="Sperisen C."/>
            <person name="Tritt A."/>
            <person name="Tisserant E."/>
            <person name="Crous P.W."/>
            <person name="Henrissat B."/>
            <person name="Nehls U."/>
            <person name="Egli S."/>
            <person name="Spatafora J.W."/>
            <person name="Grigoriev I.V."/>
            <person name="Martin F.M."/>
        </authorList>
    </citation>
    <scope>NUCLEOTIDE SEQUENCE [LARGE SCALE GENOMIC DNA]</scope>
    <source>
        <strain evidence="3 4">CBS 459.81</strain>
    </source>
</reference>
<evidence type="ECO:0000259" key="2">
    <source>
        <dbReference type="Pfam" id="PF14479"/>
    </source>
</evidence>
<feature type="region of interest" description="Disordered" evidence="1">
    <location>
        <begin position="73"/>
        <end position="98"/>
    </location>
</feature>
<proteinExistence type="predicted"/>
<evidence type="ECO:0000256" key="1">
    <source>
        <dbReference type="SAM" id="MobiDB-lite"/>
    </source>
</evidence>
<gene>
    <name evidence="3" type="ORF">K432DRAFT_396936</name>
</gene>
<protein>
    <recommendedName>
        <fullName evidence="2">Prion-inhibition and propagation HeLo domain-containing protein</fullName>
    </recommendedName>
</protein>
<keyword evidence="4" id="KW-1185">Reference proteome</keyword>
<dbReference type="PANTHER" id="PTHR37542">
    <property type="entry name" value="HELO DOMAIN-CONTAINING PROTEIN-RELATED"/>
    <property type="match status" value="1"/>
</dbReference>
<dbReference type="Gene3D" id="1.20.120.1020">
    <property type="entry name" value="Prion-inhibition and propagation, HeLo domain"/>
    <property type="match status" value="1"/>
</dbReference>
<dbReference type="EMBL" id="KV745269">
    <property type="protein sequence ID" value="OCK75839.1"/>
    <property type="molecule type" value="Genomic_DNA"/>
</dbReference>
<evidence type="ECO:0000313" key="3">
    <source>
        <dbReference type="EMBL" id="OCK75839.1"/>
    </source>
</evidence>